<protein>
    <submittedName>
        <fullName evidence="1">Uncharacterized protein</fullName>
    </submittedName>
</protein>
<dbReference type="EMBL" id="LJUI01000114">
    <property type="protein sequence ID" value="KPK67658.1"/>
    <property type="molecule type" value="Genomic_DNA"/>
</dbReference>
<organism evidence="1 2">
    <name type="scientific">candidate division TA06 bacterium SM23_40</name>
    <dbReference type="NCBI Taxonomy" id="1703774"/>
    <lineage>
        <taxon>Bacteria</taxon>
        <taxon>Bacteria division TA06</taxon>
    </lineage>
</organism>
<name>A0A0S8G756_UNCT6</name>
<comment type="caution">
    <text evidence="1">The sequence shown here is derived from an EMBL/GenBank/DDBJ whole genome shotgun (WGS) entry which is preliminary data.</text>
</comment>
<accession>A0A0S8G756</accession>
<evidence type="ECO:0000313" key="1">
    <source>
        <dbReference type="EMBL" id="KPK67658.1"/>
    </source>
</evidence>
<gene>
    <name evidence="1" type="ORF">AMJ82_10160</name>
</gene>
<dbReference type="Proteomes" id="UP000051717">
    <property type="component" value="Unassembled WGS sequence"/>
</dbReference>
<evidence type="ECO:0000313" key="2">
    <source>
        <dbReference type="Proteomes" id="UP000051717"/>
    </source>
</evidence>
<reference evidence="1 2" key="1">
    <citation type="journal article" date="2015" name="Microbiome">
        <title>Genomic resolution of linkages in carbon, nitrogen, and sulfur cycling among widespread estuary sediment bacteria.</title>
        <authorList>
            <person name="Baker B.J."/>
            <person name="Lazar C.S."/>
            <person name="Teske A.P."/>
            <person name="Dick G.J."/>
        </authorList>
    </citation>
    <scope>NUCLEOTIDE SEQUENCE [LARGE SCALE GENOMIC DNA]</scope>
    <source>
        <strain evidence="1">SM23_40</strain>
    </source>
</reference>
<sequence length="77" mass="8260">MVGFRAPCAIRRLRHQVEERIYQGIDSLGRAPGASQLLAIIGAGCEACYAGAQVEPVAGRVWNACDHGEPDRAILEV</sequence>
<dbReference type="AlphaFoldDB" id="A0A0S8G756"/>
<proteinExistence type="predicted"/>